<protein>
    <submittedName>
        <fullName evidence="2">N-acetyltransferase</fullName>
    </submittedName>
</protein>
<feature type="domain" description="N-acetyltransferase" evidence="1">
    <location>
        <begin position="14"/>
        <end position="151"/>
    </location>
</feature>
<dbReference type="GO" id="GO:0016747">
    <property type="term" value="F:acyltransferase activity, transferring groups other than amino-acyl groups"/>
    <property type="evidence" value="ECO:0007669"/>
    <property type="project" value="InterPro"/>
</dbReference>
<dbReference type="AlphaFoldDB" id="A0A917W2X6"/>
<evidence type="ECO:0000259" key="1">
    <source>
        <dbReference type="PROSITE" id="PS51186"/>
    </source>
</evidence>
<organism evidence="2 3">
    <name type="scientific">Sporolactobacillus putidus</name>
    <dbReference type="NCBI Taxonomy" id="492735"/>
    <lineage>
        <taxon>Bacteria</taxon>
        <taxon>Bacillati</taxon>
        <taxon>Bacillota</taxon>
        <taxon>Bacilli</taxon>
        <taxon>Bacillales</taxon>
        <taxon>Sporolactobacillaceae</taxon>
        <taxon>Sporolactobacillus</taxon>
    </lineage>
</organism>
<dbReference type="SUPFAM" id="SSF55729">
    <property type="entry name" value="Acyl-CoA N-acyltransferases (Nat)"/>
    <property type="match status" value="1"/>
</dbReference>
<name>A0A917W2X6_9BACL</name>
<keyword evidence="3" id="KW-1185">Reference proteome</keyword>
<proteinExistence type="predicted"/>
<dbReference type="CDD" id="cd04301">
    <property type="entry name" value="NAT_SF"/>
    <property type="match status" value="1"/>
</dbReference>
<evidence type="ECO:0000313" key="2">
    <source>
        <dbReference type="EMBL" id="GGL62565.1"/>
    </source>
</evidence>
<reference evidence="2" key="2">
    <citation type="submission" date="2020-09" db="EMBL/GenBank/DDBJ databases">
        <authorList>
            <person name="Sun Q."/>
            <person name="Ohkuma M."/>
        </authorList>
    </citation>
    <scope>NUCLEOTIDE SEQUENCE</scope>
    <source>
        <strain evidence="2">JCM 15325</strain>
    </source>
</reference>
<dbReference type="RefSeq" id="WP_188804505.1">
    <property type="nucleotide sequence ID" value="NZ_BMOK01000015.1"/>
</dbReference>
<accession>A0A917W2X6</accession>
<dbReference type="InterPro" id="IPR016181">
    <property type="entry name" value="Acyl_CoA_acyltransferase"/>
</dbReference>
<evidence type="ECO:0000313" key="3">
    <source>
        <dbReference type="Proteomes" id="UP000654670"/>
    </source>
</evidence>
<dbReference type="EMBL" id="BMOK01000015">
    <property type="protein sequence ID" value="GGL62565.1"/>
    <property type="molecule type" value="Genomic_DNA"/>
</dbReference>
<sequence length="173" mass="19680">MKKEELLEDGRTDFSIRPIMKKDQKQIETLALKHWGEKTMIVHGKKYDLTTLQGFLADDSIRIIGFATFNTTGGTMEIISLDSFEENRGVGSELLAAVIRLSMVKKMDRLCLTTTNENLRALEFYQKRGFSLTELRVGAVNKARKLKPSIPLLSPDGIRIEHELELDYHCPLP</sequence>
<dbReference type="PROSITE" id="PS51186">
    <property type="entry name" value="GNAT"/>
    <property type="match status" value="1"/>
</dbReference>
<comment type="caution">
    <text evidence="2">The sequence shown here is derived from an EMBL/GenBank/DDBJ whole genome shotgun (WGS) entry which is preliminary data.</text>
</comment>
<dbReference type="Gene3D" id="3.40.630.30">
    <property type="match status" value="1"/>
</dbReference>
<gene>
    <name evidence="2" type="ORF">GCM10007968_28230</name>
</gene>
<reference evidence="2" key="1">
    <citation type="journal article" date="2014" name="Int. J. Syst. Evol. Microbiol.">
        <title>Complete genome sequence of Corynebacterium casei LMG S-19264T (=DSM 44701T), isolated from a smear-ripened cheese.</title>
        <authorList>
            <consortium name="US DOE Joint Genome Institute (JGI-PGF)"/>
            <person name="Walter F."/>
            <person name="Albersmeier A."/>
            <person name="Kalinowski J."/>
            <person name="Ruckert C."/>
        </authorList>
    </citation>
    <scope>NUCLEOTIDE SEQUENCE</scope>
    <source>
        <strain evidence="2">JCM 15325</strain>
    </source>
</reference>
<dbReference type="Proteomes" id="UP000654670">
    <property type="component" value="Unassembled WGS sequence"/>
</dbReference>
<dbReference type="Pfam" id="PF00583">
    <property type="entry name" value="Acetyltransf_1"/>
    <property type="match status" value="1"/>
</dbReference>
<dbReference type="InterPro" id="IPR000182">
    <property type="entry name" value="GNAT_dom"/>
</dbReference>